<gene>
    <name evidence="2" type="ORF">SAMN05421756_101492</name>
</gene>
<dbReference type="AlphaFoldDB" id="A0A1H9A6B3"/>
<keyword evidence="1" id="KW-0812">Transmembrane</keyword>
<reference evidence="3" key="1">
    <citation type="submission" date="2016-10" db="EMBL/GenBank/DDBJ databases">
        <authorList>
            <person name="Varghese N."/>
            <person name="Submissions S."/>
        </authorList>
    </citation>
    <scope>NUCLEOTIDE SEQUENCE [LARGE SCALE GENOMIC DNA]</scope>
    <source>
        <strain evidence="3">CGMCC 4.6856</strain>
    </source>
</reference>
<dbReference type="RefSeq" id="WP_091177508.1">
    <property type="nucleotide sequence ID" value="NZ_FOFA01000001.1"/>
</dbReference>
<accession>A0A1H9A6B3</accession>
<dbReference type="STRING" id="1036181.SAMN05421756_101492"/>
<protein>
    <submittedName>
        <fullName evidence="2">Uncharacterized protein</fullName>
    </submittedName>
</protein>
<evidence type="ECO:0000313" key="3">
    <source>
        <dbReference type="Proteomes" id="UP000198504"/>
    </source>
</evidence>
<sequence>MVLLVIGVVLVLAALVNLLLGHVTAAVVTGVVGLVLVLVWLFRRFGRPGDFNRSGTTGIQ</sequence>
<organism evidence="2 3">
    <name type="scientific">Microlunatus flavus</name>
    <dbReference type="NCBI Taxonomy" id="1036181"/>
    <lineage>
        <taxon>Bacteria</taxon>
        <taxon>Bacillati</taxon>
        <taxon>Actinomycetota</taxon>
        <taxon>Actinomycetes</taxon>
        <taxon>Propionibacteriales</taxon>
        <taxon>Propionibacteriaceae</taxon>
        <taxon>Microlunatus</taxon>
    </lineage>
</organism>
<keyword evidence="3" id="KW-1185">Reference proteome</keyword>
<name>A0A1H9A6B3_9ACTN</name>
<proteinExistence type="predicted"/>
<evidence type="ECO:0000313" key="2">
    <source>
        <dbReference type="EMBL" id="SEP72276.1"/>
    </source>
</evidence>
<dbReference type="Proteomes" id="UP000198504">
    <property type="component" value="Unassembled WGS sequence"/>
</dbReference>
<evidence type="ECO:0000256" key="1">
    <source>
        <dbReference type="SAM" id="Phobius"/>
    </source>
</evidence>
<keyword evidence="1" id="KW-1133">Transmembrane helix</keyword>
<feature type="transmembrane region" description="Helical" evidence="1">
    <location>
        <begin position="23"/>
        <end position="42"/>
    </location>
</feature>
<dbReference type="EMBL" id="FOFA01000001">
    <property type="protein sequence ID" value="SEP72276.1"/>
    <property type="molecule type" value="Genomic_DNA"/>
</dbReference>
<keyword evidence="1" id="KW-0472">Membrane</keyword>